<comment type="subcellular location">
    <subcellularLocation>
        <location evidence="1 6">Secreted</location>
    </subcellularLocation>
</comment>
<sequence length="135" mass="15595">MNQWANRLVWSLSVMLVLAAGTEAFWNGNVQVRIYNSLEYTKDLTIHCKSKDDDLGARVLSSGEHFEFQFAPHMFKKTLFFCSMAWDGQSHWFDIYEEDRDGDCNSSRCTWDVKQNGPCTVATGTLLFVCHPWNK</sequence>
<evidence type="ECO:0000256" key="6">
    <source>
        <dbReference type="RuleBase" id="RU367044"/>
    </source>
</evidence>
<feature type="signal peptide" evidence="6">
    <location>
        <begin position="1"/>
        <end position="24"/>
    </location>
</feature>
<organism evidence="7 8">
    <name type="scientific">Hibiscus syriacus</name>
    <name type="common">Rose of Sharon</name>
    <dbReference type="NCBI Taxonomy" id="106335"/>
    <lineage>
        <taxon>Eukaryota</taxon>
        <taxon>Viridiplantae</taxon>
        <taxon>Streptophyta</taxon>
        <taxon>Embryophyta</taxon>
        <taxon>Tracheophyta</taxon>
        <taxon>Spermatophyta</taxon>
        <taxon>Magnoliopsida</taxon>
        <taxon>eudicotyledons</taxon>
        <taxon>Gunneridae</taxon>
        <taxon>Pentapetalae</taxon>
        <taxon>rosids</taxon>
        <taxon>malvids</taxon>
        <taxon>Malvales</taxon>
        <taxon>Malvaceae</taxon>
        <taxon>Malvoideae</taxon>
        <taxon>Hibiscus</taxon>
    </lineage>
</organism>
<keyword evidence="8" id="KW-1185">Reference proteome</keyword>
<comment type="caution">
    <text evidence="7">The sequence shown here is derived from an EMBL/GenBank/DDBJ whole genome shotgun (WGS) entry which is preliminary data.</text>
</comment>
<dbReference type="InterPro" id="IPR010264">
    <property type="entry name" value="Self-incomp_S1"/>
</dbReference>
<keyword evidence="5 6" id="KW-0732">Signal</keyword>
<name>A0A6A2WJY7_HIBSY</name>
<dbReference type="EMBL" id="VEPZ02001734">
    <property type="protein sequence ID" value="KAE8659942.1"/>
    <property type="molecule type" value="Genomic_DNA"/>
</dbReference>
<dbReference type="PANTHER" id="PTHR31232">
    <property type="match status" value="1"/>
</dbReference>
<reference evidence="7" key="1">
    <citation type="submission" date="2019-09" db="EMBL/GenBank/DDBJ databases">
        <title>Draft genome information of white flower Hibiscus syriacus.</title>
        <authorList>
            <person name="Kim Y.-M."/>
        </authorList>
    </citation>
    <scope>NUCLEOTIDE SEQUENCE [LARGE SCALE GENOMIC DNA]</scope>
    <source>
        <strain evidence="7">YM2019G1</strain>
    </source>
</reference>
<feature type="chain" id="PRO_5025716556" description="S-protein homolog" evidence="6">
    <location>
        <begin position="25"/>
        <end position="135"/>
    </location>
</feature>
<keyword evidence="4 6" id="KW-0964">Secreted</keyword>
<keyword evidence="3 6" id="KW-0713">Self-incompatibility</keyword>
<gene>
    <name evidence="7" type="ORF">F3Y22_tig00116959pilonHSYRG00043</name>
</gene>
<evidence type="ECO:0000256" key="5">
    <source>
        <dbReference type="ARBA" id="ARBA00022729"/>
    </source>
</evidence>
<dbReference type="Pfam" id="PF05938">
    <property type="entry name" value="Self-incomp_S1"/>
    <property type="match status" value="1"/>
</dbReference>
<protein>
    <recommendedName>
        <fullName evidence="6">S-protein homolog</fullName>
    </recommendedName>
</protein>
<dbReference type="GO" id="GO:0005576">
    <property type="term" value="C:extracellular region"/>
    <property type="evidence" value="ECO:0007669"/>
    <property type="project" value="UniProtKB-SubCell"/>
</dbReference>
<dbReference type="PANTHER" id="PTHR31232:SF43">
    <property type="entry name" value="S-PROTEIN HOMOLOG 29-RELATED"/>
    <property type="match status" value="1"/>
</dbReference>
<evidence type="ECO:0000256" key="1">
    <source>
        <dbReference type="ARBA" id="ARBA00004613"/>
    </source>
</evidence>
<evidence type="ECO:0000313" key="8">
    <source>
        <dbReference type="Proteomes" id="UP000436088"/>
    </source>
</evidence>
<proteinExistence type="inferred from homology"/>
<accession>A0A6A2WJY7</accession>
<evidence type="ECO:0000313" key="7">
    <source>
        <dbReference type="EMBL" id="KAE8659942.1"/>
    </source>
</evidence>
<dbReference type="GO" id="GO:0060320">
    <property type="term" value="P:rejection of self pollen"/>
    <property type="evidence" value="ECO:0007669"/>
    <property type="project" value="UniProtKB-KW"/>
</dbReference>
<dbReference type="OrthoDB" id="1900999at2759"/>
<dbReference type="Proteomes" id="UP000436088">
    <property type="component" value="Unassembled WGS sequence"/>
</dbReference>
<evidence type="ECO:0000256" key="3">
    <source>
        <dbReference type="ARBA" id="ARBA00022471"/>
    </source>
</evidence>
<dbReference type="AlphaFoldDB" id="A0A6A2WJY7"/>
<comment type="similarity">
    <text evidence="2 6">Belongs to the plant self-incompatibility (S1) protein family.</text>
</comment>
<evidence type="ECO:0000256" key="4">
    <source>
        <dbReference type="ARBA" id="ARBA00022525"/>
    </source>
</evidence>
<evidence type="ECO:0000256" key="2">
    <source>
        <dbReference type="ARBA" id="ARBA00005581"/>
    </source>
</evidence>